<dbReference type="Proteomes" id="UP000821865">
    <property type="component" value="Chromosome 10"/>
</dbReference>
<proteinExistence type="predicted"/>
<keyword evidence="2" id="KW-1185">Reference proteome</keyword>
<reference evidence="1" key="1">
    <citation type="submission" date="2020-05" db="EMBL/GenBank/DDBJ databases">
        <title>Large-scale comparative analyses of tick genomes elucidate their genetic diversity and vector capacities.</title>
        <authorList>
            <person name="Jia N."/>
            <person name="Wang J."/>
            <person name="Shi W."/>
            <person name="Du L."/>
            <person name="Sun Y."/>
            <person name="Zhan W."/>
            <person name="Jiang J."/>
            <person name="Wang Q."/>
            <person name="Zhang B."/>
            <person name="Ji P."/>
            <person name="Sakyi L.B."/>
            <person name="Cui X."/>
            <person name="Yuan T."/>
            <person name="Jiang B."/>
            <person name="Yang W."/>
            <person name="Lam T.T.-Y."/>
            <person name="Chang Q."/>
            <person name="Ding S."/>
            <person name="Wang X."/>
            <person name="Zhu J."/>
            <person name="Ruan X."/>
            <person name="Zhao L."/>
            <person name="Wei J."/>
            <person name="Que T."/>
            <person name="Du C."/>
            <person name="Cheng J."/>
            <person name="Dai P."/>
            <person name="Han X."/>
            <person name="Huang E."/>
            <person name="Gao Y."/>
            <person name="Liu J."/>
            <person name="Shao H."/>
            <person name="Ye R."/>
            <person name="Li L."/>
            <person name="Wei W."/>
            <person name="Wang X."/>
            <person name="Wang C."/>
            <person name="Yang T."/>
            <person name="Huo Q."/>
            <person name="Li W."/>
            <person name="Guo W."/>
            <person name="Chen H."/>
            <person name="Zhou L."/>
            <person name="Ni X."/>
            <person name="Tian J."/>
            <person name="Zhou Y."/>
            <person name="Sheng Y."/>
            <person name="Liu T."/>
            <person name="Pan Y."/>
            <person name="Xia L."/>
            <person name="Li J."/>
            <person name="Zhao F."/>
            <person name="Cao W."/>
        </authorList>
    </citation>
    <scope>NUCLEOTIDE SEQUENCE</scope>
    <source>
        <strain evidence="1">Dsil-2018</strain>
    </source>
</reference>
<evidence type="ECO:0000313" key="1">
    <source>
        <dbReference type="EMBL" id="KAH7973621.1"/>
    </source>
</evidence>
<organism evidence="1 2">
    <name type="scientific">Dermacentor silvarum</name>
    <name type="common">Tick</name>
    <dbReference type="NCBI Taxonomy" id="543639"/>
    <lineage>
        <taxon>Eukaryota</taxon>
        <taxon>Metazoa</taxon>
        <taxon>Ecdysozoa</taxon>
        <taxon>Arthropoda</taxon>
        <taxon>Chelicerata</taxon>
        <taxon>Arachnida</taxon>
        <taxon>Acari</taxon>
        <taxon>Parasitiformes</taxon>
        <taxon>Ixodida</taxon>
        <taxon>Ixodoidea</taxon>
        <taxon>Ixodidae</taxon>
        <taxon>Rhipicephalinae</taxon>
        <taxon>Dermacentor</taxon>
    </lineage>
</organism>
<comment type="caution">
    <text evidence="1">The sequence shown here is derived from an EMBL/GenBank/DDBJ whole genome shotgun (WGS) entry which is preliminary data.</text>
</comment>
<evidence type="ECO:0000313" key="2">
    <source>
        <dbReference type="Proteomes" id="UP000821865"/>
    </source>
</evidence>
<protein>
    <submittedName>
        <fullName evidence="1">Uncharacterized protein</fullName>
    </submittedName>
</protein>
<name>A0ACB8DMN2_DERSI</name>
<gene>
    <name evidence="1" type="ORF">HPB49_003092</name>
</gene>
<sequence>MVDLSLGSFAAPLNFATNARVFRGGSRSSRGAVAAVQQNVRRFHCSFCNYSTIYKQTLQRHHRTHTGERPFECEFCLKTFAQKCNMKAHQRLHTGACPYRCQFCQLGFSRRELLTEHLQQEHEMQLAFKCGYCSGGFLTRHELWRHLRSCSPWGAATPEAIVASVVASVPVTTAHVSPQPASSPTTT</sequence>
<dbReference type="EMBL" id="CM023479">
    <property type="protein sequence ID" value="KAH7973621.1"/>
    <property type="molecule type" value="Genomic_DNA"/>
</dbReference>
<accession>A0ACB8DMN2</accession>